<accession>A0ABS5TH71</accession>
<keyword evidence="3" id="KW-1185">Reference proteome</keyword>
<dbReference type="Proteomes" id="UP001197247">
    <property type="component" value="Unassembled WGS sequence"/>
</dbReference>
<reference evidence="2 3" key="1">
    <citation type="submission" date="2021-05" db="EMBL/GenBank/DDBJ databases">
        <title>Kineosporia and Streptomyces sp. nov. two new marine actinobacteria isolated from Coral.</title>
        <authorList>
            <person name="Buangrab K."/>
            <person name="Sutthacheep M."/>
            <person name="Yeemin T."/>
            <person name="Harunari E."/>
            <person name="Igarashi Y."/>
            <person name="Kanchanasin P."/>
            <person name="Tanasupawat S."/>
            <person name="Phongsopitanun W."/>
        </authorList>
    </citation>
    <scope>NUCLEOTIDE SEQUENCE [LARGE SCALE GENOMIC DNA]</scope>
    <source>
        <strain evidence="2 3">J2-2</strain>
    </source>
</reference>
<protein>
    <submittedName>
        <fullName evidence="2">Uncharacterized protein</fullName>
    </submittedName>
</protein>
<dbReference type="RefSeq" id="WP_214156502.1">
    <property type="nucleotide sequence ID" value="NZ_JAHBAY010000005.1"/>
</dbReference>
<sequence length="464" mass="49232">MATPDSASWHQIGVFGSGVLVERQVNSLLVRPARPTPAQAEAVAQLRVFAEAAARTGPGRIRALTVYLAPFTGISLSGMLTALREPFQRLCDDGAHQRLQIVTGADHGSTSGVNPLQALADTLRITVMAPAGTLLQIPGNTLFPVDGSGAGHWQRYEPDAPEPSLDGPWHFSAAWAGDLPLDPVSYGESDIDVVAVPAGVVLTPYAGRAGSADDVFYSVPLDPRHPLVIVDRTGDPQVTAGQIARYLRTVPEPVRRSVRLCSASSDPAPNWAQAVADELGEPVEALTGVPLLRAGEYTCCVLGPDGNGDLAVRWEPLVSRLRHSPAPGTAEITGWRSPGPDLSRSGDRVYAVDGTWVVEIVPSGVWLRRNGIHELPAPVKAPFDPVEPVLVVGSPGDQITEQIWSYAGDLADRLERVTGSRGRLRVLASPQAGRPGRGRLRLLAPTGTDSTEATGTTGRDVWQP</sequence>
<feature type="compositionally biased region" description="Low complexity" evidence="1">
    <location>
        <begin position="441"/>
        <end position="458"/>
    </location>
</feature>
<name>A0ABS5TH71_9ACTN</name>
<gene>
    <name evidence="2" type="ORF">KIH74_14830</name>
</gene>
<organism evidence="2 3">
    <name type="scientific">Kineosporia corallincola</name>
    <dbReference type="NCBI Taxonomy" id="2835133"/>
    <lineage>
        <taxon>Bacteria</taxon>
        <taxon>Bacillati</taxon>
        <taxon>Actinomycetota</taxon>
        <taxon>Actinomycetes</taxon>
        <taxon>Kineosporiales</taxon>
        <taxon>Kineosporiaceae</taxon>
        <taxon>Kineosporia</taxon>
    </lineage>
</organism>
<comment type="caution">
    <text evidence="2">The sequence shown here is derived from an EMBL/GenBank/DDBJ whole genome shotgun (WGS) entry which is preliminary data.</text>
</comment>
<feature type="region of interest" description="Disordered" evidence="1">
    <location>
        <begin position="430"/>
        <end position="464"/>
    </location>
</feature>
<proteinExistence type="predicted"/>
<dbReference type="EMBL" id="JAHBAY010000005">
    <property type="protein sequence ID" value="MBT0770213.1"/>
    <property type="molecule type" value="Genomic_DNA"/>
</dbReference>
<evidence type="ECO:0000313" key="2">
    <source>
        <dbReference type="EMBL" id="MBT0770213.1"/>
    </source>
</evidence>
<evidence type="ECO:0000313" key="3">
    <source>
        <dbReference type="Proteomes" id="UP001197247"/>
    </source>
</evidence>
<evidence type="ECO:0000256" key="1">
    <source>
        <dbReference type="SAM" id="MobiDB-lite"/>
    </source>
</evidence>